<reference evidence="1 2" key="1">
    <citation type="submission" date="2020-08" db="EMBL/GenBank/DDBJ databases">
        <title>A Genomic Blueprint of the Chicken Gut Microbiome.</title>
        <authorList>
            <person name="Gilroy R."/>
            <person name="Ravi A."/>
            <person name="Getino M."/>
            <person name="Pursley I."/>
            <person name="Horton D.L."/>
            <person name="Alikhan N.-F."/>
            <person name="Baker D."/>
            <person name="Gharbi K."/>
            <person name="Hall N."/>
            <person name="Watson M."/>
            <person name="Adriaenssens E.M."/>
            <person name="Foster-Nyarko E."/>
            <person name="Jarju S."/>
            <person name="Secka A."/>
            <person name="Antonio M."/>
            <person name="Oren A."/>
            <person name="Chaudhuri R."/>
            <person name="La Ragione R.M."/>
            <person name="Hildebrand F."/>
            <person name="Pallen M.J."/>
        </authorList>
    </citation>
    <scope>NUCLEOTIDE SEQUENCE [LARGE SCALE GENOMIC DNA]</scope>
    <source>
        <strain evidence="1 2">Sa5YUA1</strain>
    </source>
</reference>
<sequence>MKTKLSLSSLALLLIATAIFGTVAYFSKSFTSTGNTVQAAKFNVNAVNENGETIGNGQFSLGENFYPGMEPVKVYAFEIQKNDTELPVEYQVDLIPSGKLFPANGNSPIVLSLERKVNGEWKEIDHTSTFKPTVDNEQFRIFARWPHGDNDINFQGKTGNLKLNVVATQVDEEEGPPYYTGSIAFKATPSGNLRTTANKEVNFYKNDQGNKVIEVKMGEGNGDFEKKVGNFTITESQEGGNTWYKVVTDHEYYAGEKVWKLTADRVNTSQSGVIDFRKESNVYLTIESQQLYKWFTGNK</sequence>
<dbReference type="Proteomes" id="UP000657931">
    <property type="component" value="Unassembled WGS sequence"/>
</dbReference>
<proteinExistence type="predicted"/>
<gene>
    <name evidence="1" type="ORF">H9655_16295</name>
</gene>
<dbReference type="EMBL" id="JACSQT010000008">
    <property type="protein sequence ID" value="MBD7938597.1"/>
    <property type="molecule type" value="Genomic_DNA"/>
</dbReference>
<keyword evidence="2" id="KW-1185">Reference proteome</keyword>
<protein>
    <submittedName>
        <fullName evidence="1">Uncharacterized protein</fullName>
    </submittedName>
</protein>
<evidence type="ECO:0000313" key="2">
    <source>
        <dbReference type="Proteomes" id="UP000657931"/>
    </source>
</evidence>
<name>A0ABR8QSS8_9BACI</name>
<dbReference type="RefSeq" id="WP_191815932.1">
    <property type="nucleotide sequence ID" value="NZ_JACSQT010000008.1"/>
</dbReference>
<comment type="caution">
    <text evidence="1">The sequence shown here is derived from an EMBL/GenBank/DDBJ whole genome shotgun (WGS) entry which is preliminary data.</text>
</comment>
<evidence type="ECO:0000313" key="1">
    <source>
        <dbReference type="EMBL" id="MBD7938597.1"/>
    </source>
</evidence>
<accession>A0ABR8QSS8</accession>
<organism evidence="1 2">
    <name type="scientific">Cytobacillus stercorigallinarum</name>
    <dbReference type="NCBI Taxonomy" id="2762240"/>
    <lineage>
        <taxon>Bacteria</taxon>
        <taxon>Bacillati</taxon>
        <taxon>Bacillota</taxon>
        <taxon>Bacilli</taxon>
        <taxon>Bacillales</taxon>
        <taxon>Bacillaceae</taxon>
        <taxon>Cytobacillus</taxon>
    </lineage>
</organism>